<evidence type="ECO:0000259" key="7">
    <source>
        <dbReference type="PROSITE" id="PS50977"/>
    </source>
</evidence>
<dbReference type="OrthoDB" id="3186364at2"/>
<comment type="caution">
    <text evidence="8">The sequence shown here is derived from an EMBL/GenBank/DDBJ whole genome shotgun (WGS) entry which is preliminary data.</text>
</comment>
<evidence type="ECO:0000256" key="4">
    <source>
        <dbReference type="ARBA" id="ARBA00023163"/>
    </source>
</evidence>
<dbReference type="GO" id="GO:0000976">
    <property type="term" value="F:transcription cis-regulatory region binding"/>
    <property type="evidence" value="ECO:0007669"/>
    <property type="project" value="TreeGrafter"/>
</dbReference>
<accession>A0A402CJB9</accession>
<gene>
    <name evidence="8" type="ORF">Rhow_008001</name>
</gene>
<protein>
    <submittedName>
        <fullName evidence="8">Transcriptional regulator, TetR/AcrR-family</fullName>
    </submittedName>
</protein>
<dbReference type="InterPro" id="IPR050109">
    <property type="entry name" value="HTH-type_TetR-like_transc_reg"/>
</dbReference>
<keyword evidence="2" id="KW-0805">Transcription regulation</keyword>
<dbReference type="PROSITE" id="PS50977">
    <property type="entry name" value="HTH_TETR_2"/>
    <property type="match status" value="1"/>
</dbReference>
<keyword evidence="4" id="KW-0804">Transcription</keyword>
<sequence>MLTQTNDPGGAENTARPMRGPGRPVGDREEKRAELLRAATSVIAEQGFAGASLRKVAERAGYTTGAVTYYFANKSDLVHAIAESRFDRYDTLLDAVAPEADIRGLLQQWLEMSVGEPEFSHVMSQLLANTQFDAKLRETIARRYASYRARFADVVREGQRRGTIRDDISAVILGDQIGAMGDGLAIIAPLEPHNFGADKIEQILDGVIRLISPP</sequence>
<dbReference type="EMBL" id="BHYM01000080">
    <property type="protein sequence ID" value="GCE43703.1"/>
    <property type="molecule type" value="Genomic_DNA"/>
</dbReference>
<dbReference type="PANTHER" id="PTHR30055">
    <property type="entry name" value="HTH-TYPE TRANSCRIPTIONAL REGULATOR RUTR"/>
    <property type="match status" value="1"/>
</dbReference>
<feature type="region of interest" description="Disordered" evidence="6">
    <location>
        <begin position="1"/>
        <end position="30"/>
    </location>
</feature>
<evidence type="ECO:0000256" key="6">
    <source>
        <dbReference type="SAM" id="MobiDB-lite"/>
    </source>
</evidence>
<dbReference type="InterPro" id="IPR009057">
    <property type="entry name" value="Homeodomain-like_sf"/>
</dbReference>
<evidence type="ECO:0000256" key="1">
    <source>
        <dbReference type="ARBA" id="ARBA00022491"/>
    </source>
</evidence>
<keyword evidence="1" id="KW-0678">Repressor</keyword>
<dbReference type="AlphaFoldDB" id="A0A402CJB9"/>
<evidence type="ECO:0000256" key="2">
    <source>
        <dbReference type="ARBA" id="ARBA00023015"/>
    </source>
</evidence>
<evidence type="ECO:0000256" key="5">
    <source>
        <dbReference type="PROSITE-ProRule" id="PRU00335"/>
    </source>
</evidence>
<dbReference type="PRINTS" id="PR00455">
    <property type="entry name" value="HTHTETR"/>
</dbReference>
<feature type="DNA-binding region" description="H-T-H motif" evidence="5">
    <location>
        <begin position="52"/>
        <end position="71"/>
    </location>
</feature>
<feature type="domain" description="HTH tetR-type" evidence="7">
    <location>
        <begin position="29"/>
        <end position="89"/>
    </location>
</feature>
<dbReference type="Pfam" id="PF00440">
    <property type="entry name" value="TetR_N"/>
    <property type="match status" value="1"/>
</dbReference>
<evidence type="ECO:0000313" key="8">
    <source>
        <dbReference type="EMBL" id="GCE43703.1"/>
    </source>
</evidence>
<proteinExistence type="predicted"/>
<organism evidence="8 9">
    <name type="scientific">Rhodococcus wratislaviensis</name>
    <name type="common">Tsukamurella wratislaviensis</name>
    <dbReference type="NCBI Taxonomy" id="44752"/>
    <lineage>
        <taxon>Bacteria</taxon>
        <taxon>Bacillati</taxon>
        <taxon>Actinomycetota</taxon>
        <taxon>Actinomycetes</taxon>
        <taxon>Mycobacteriales</taxon>
        <taxon>Nocardiaceae</taxon>
        <taxon>Rhodococcus</taxon>
    </lineage>
</organism>
<dbReference type="GO" id="GO:0003700">
    <property type="term" value="F:DNA-binding transcription factor activity"/>
    <property type="evidence" value="ECO:0007669"/>
    <property type="project" value="TreeGrafter"/>
</dbReference>
<dbReference type="RefSeq" id="WP_124395427.1">
    <property type="nucleotide sequence ID" value="NZ_BHYM01000080.1"/>
</dbReference>
<reference evidence="8 9" key="1">
    <citation type="submission" date="2018-11" db="EMBL/GenBank/DDBJ databases">
        <title>Microbial catabolism of amino acid.</title>
        <authorList>
            <person name="Hibi M."/>
            <person name="Ogawa J."/>
        </authorList>
    </citation>
    <scope>NUCLEOTIDE SEQUENCE [LARGE SCALE GENOMIC DNA]</scope>
    <source>
        <strain evidence="8 9">C31-06</strain>
    </source>
</reference>
<keyword evidence="3 5" id="KW-0238">DNA-binding</keyword>
<evidence type="ECO:0000256" key="3">
    <source>
        <dbReference type="ARBA" id="ARBA00023125"/>
    </source>
</evidence>
<dbReference type="InterPro" id="IPR036271">
    <property type="entry name" value="Tet_transcr_reg_TetR-rel_C_sf"/>
</dbReference>
<evidence type="ECO:0000313" key="9">
    <source>
        <dbReference type="Proteomes" id="UP000287519"/>
    </source>
</evidence>
<dbReference type="SUPFAM" id="SSF48498">
    <property type="entry name" value="Tetracyclin repressor-like, C-terminal domain"/>
    <property type="match status" value="1"/>
</dbReference>
<keyword evidence="9" id="KW-1185">Reference proteome</keyword>
<dbReference type="SUPFAM" id="SSF46689">
    <property type="entry name" value="Homeodomain-like"/>
    <property type="match status" value="1"/>
</dbReference>
<dbReference type="Gene3D" id="1.10.357.10">
    <property type="entry name" value="Tetracycline Repressor, domain 2"/>
    <property type="match status" value="1"/>
</dbReference>
<dbReference type="PANTHER" id="PTHR30055:SF229">
    <property type="entry name" value="HTH-TYPE TRANSCRIPTIONAL REPRESSOR RV1474C"/>
    <property type="match status" value="1"/>
</dbReference>
<dbReference type="InterPro" id="IPR039538">
    <property type="entry name" value="BetI_C"/>
</dbReference>
<dbReference type="InterPro" id="IPR001647">
    <property type="entry name" value="HTH_TetR"/>
</dbReference>
<dbReference type="Pfam" id="PF13977">
    <property type="entry name" value="TetR_C_6"/>
    <property type="match status" value="1"/>
</dbReference>
<name>A0A402CJB9_RHOWR</name>
<dbReference type="Proteomes" id="UP000287519">
    <property type="component" value="Unassembled WGS sequence"/>
</dbReference>